<dbReference type="Proteomes" id="UP000218543">
    <property type="component" value="Unassembled WGS sequence"/>
</dbReference>
<dbReference type="Proteomes" id="UP000248865">
    <property type="component" value="Unassembled WGS sequence"/>
</dbReference>
<dbReference type="Proteomes" id="UP000264870">
    <property type="component" value="Unassembled WGS sequence"/>
</dbReference>
<reference evidence="5 15" key="3">
    <citation type="submission" date="2016-10" db="EMBL/GenBank/DDBJ databases">
        <title>Comprehensive resistome analysis reveals the prevalence of NDM and MCR-1 in Chinese poultry production.</title>
        <authorList>
            <person name="Wang Y."/>
            <person name="Zhang R."/>
            <person name="Li J."/>
            <person name="Wu Z."/>
            <person name="Wenjuan Y."/>
            <person name="Schwarz S."/>
            <person name="Tyrrell J."/>
            <person name="Zheng Y."/>
            <person name="Wang S."/>
            <person name="Shen Z."/>
            <person name="Liu Z."/>
            <person name="Lei L."/>
            <person name="Li M."/>
            <person name="Zhang Q."/>
            <person name="Wu C."/>
            <person name="Zhang Q."/>
            <person name="Wu Y."/>
            <person name="Walsh T."/>
            <person name="Shen J."/>
        </authorList>
    </citation>
    <scope>NUCLEOTIDE SEQUENCE [LARGE SCALE GENOMIC DNA]</scope>
    <source>
        <strain evidence="5 15">574</strain>
    </source>
</reference>
<evidence type="ECO:0000313" key="9">
    <source>
        <dbReference type="EMBL" id="PAU26175.1"/>
    </source>
</evidence>
<evidence type="ECO:0000313" key="2">
    <source>
        <dbReference type="EMBL" id="AUY03084.1"/>
    </source>
</evidence>
<dbReference type="EMBL" id="UFZQ01000001">
    <property type="protein sequence ID" value="STE89483.1"/>
    <property type="molecule type" value="Genomic_DNA"/>
</dbReference>
<dbReference type="AlphaFoldDB" id="A0A0B0VPG9"/>
<evidence type="ECO:0000313" key="18">
    <source>
        <dbReference type="Proteomes" id="UP000218543"/>
    </source>
</evidence>
<evidence type="ECO:0000313" key="11">
    <source>
        <dbReference type="EMBL" id="PZZ67854.1"/>
    </source>
</evidence>
<evidence type="ECO:0000313" key="5">
    <source>
        <dbReference type="EMBL" id="OJN40240.1"/>
    </source>
</evidence>
<reference evidence="12 22" key="12">
    <citation type="submission" date="2018-06" db="EMBL/GenBank/DDBJ databases">
        <authorList>
            <consortium name="Pathogen Informatics"/>
            <person name="Doyle S."/>
        </authorList>
    </citation>
    <scope>NUCLEOTIDE SEQUENCE [LARGE SCALE GENOMIC DNA]</scope>
    <source>
        <strain evidence="12 22">NCTC10418</strain>
    </source>
</reference>
<dbReference type="Proteomes" id="UP000036331">
    <property type="component" value="Unassembled WGS sequence"/>
</dbReference>
<gene>
    <name evidence="10" type="ORF">ABE91_029055</name>
    <name evidence="5" type="ORF">BK300_04330</name>
    <name evidence="6" type="ORF">BMT50_08360</name>
    <name evidence="9" type="ORF">BTQ06_03830</name>
    <name evidence="2" type="ORF">C3F40_15730</name>
    <name evidence="7" type="ORF">CCS08_03620</name>
    <name evidence="8" type="ORF">CG702_22795</name>
    <name evidence="1" type="ORF">CQ842_10665</name>
    <name evidence="11" type="ORF">DIV22_14035</name>
    <name evidence="3" type="ORF">DS732_01265</name>
    <name evidence="12" type="ORF">NCTC10418_07229</name>
    <name evidence="4" type="ORF">WR15_02525</name>
</gene>
<dbReference type="EMBL" id="NHTF01000010">
    <property type="protein sequence ID" value="OWW56695.1"/>
    <property type="molecule type" value="Genomic_DNA"/>
</dbReference>
<evidence type="ECO:0000313" key="23">
    <source>
        <dbReference type="Proteomes" id="UP000256244"/>
    </source>
</evidence>
<dbReference type="EMBL" id="CP031546">
    <property type="protein sequence ID" value="AXO05103.1"/>
    <property type="molecule type" value="Genomic_DNA"/>
</dbReference>
<dbReference type="RefSeq" id="WP_001323625.1">
    <property type="nucleotide sequence ID" value="NZ_BGBZ01000075.1"/>
</dbReference>
<reference evidence="4 14" key="2">
    <citation type="submission" date="2015-07" db="EMBL/GenBank/DDBJ databases">
        <title>Genome sequences of 64 non-O157:H7 Shiga toxin-producing Escherichia coli strains.</title>
        <authorList>
            <person name="Gonzalez-Escalona N."/>
            <person name="Toro M."/>
            <person name="Timme R."/>
            <person name="Payne J."/>
        </authorList>
    </citation>
    <scope>NUCLEOTIDE SEQUENCE [LARGE SCALE GENOMIC DNA]</scope>
    <source>
        <strain evidence="4 14">CFSAN026843</strain>
    </source>
</reference>
<reference evidence="9 18" key="5">
    <citation type="submission" date="2016-12" db="EMBL/GenBank/DDBJ databases">
        <title>Real-Time Genomic Investigation Underlying the Public Health Response to a Shiga Toxin-Producing Escherichia Coli O26:H11 Outbreak in a Nursery.</title>
        <authorList>
            <person name="Ferdous M."/>
            <person name="Moran-Gilad J."/>
            <person name="Rossen J.W."/>
            <person name="Gdalevich M."/>
        </authorList>
    </citation>
    <scope>NUCLEOTIDE SEQUENCE [LARGE SCALE GENOMIC DNA]</scope>
    <source>
        <strain evidence="9 18">STEC 514-2</strain>
    </source>
</reference>
<evidence type="ECO:0000313" key="24">
    <source>
        <dbReference type="Proteomes" id="UP000264870"/>
    </source>
</evidence>
<dbReference type="Proteomes" id="UP000239554">
    <property type="component" value="Chromosome"/>
</dbReference>
<evidence type="ECO:0000313" key="6">
    <source>
        <dbReference type="EMBL" id="OKB72775.1"/>
    </source>
</evidence>
<evidence type="ECO:0000313" key="17">
    <source>
        <dbReference type="Proteomes" id="UP000197270"/>
    </source>
</evidence>
<evidence type="ECO:0000313" key="20">
    <source>
        <dbReference type="Proteomes" id="UP000239554"/>
    </source>
</evidence>
<evidence type="ECO:0000313" key="8">
    <source>
        <dbReference type="EMBL" id="OZP00941.1"/>
    </source>
</evidence>
<reference evidence="2 20" key="10">
    <citation type="journal article" date="2018" name="MBio">
        <title>Genomic Analysis of Hospital Plumbing Reveals Diverse Reservoir of Bacterial Plasmids Conferring Carbapenem Resistance.</title>
        <authorList>
            <consortium name="NISC Comparative Sequencing Program"/>
            <person name="Weingarten R.A."/>
            <person name="Johnson R.C."/>
            <person name="Conlan S."/>
            <person name="Ramsburg A.M."/>
            <person name="Dekker J.P."/>
            <person name="Lau A.F."/>
            <person name="Khil P."/>
            <person name="Odom R.T."/>
            <person name="Deming C."/>
            <person name="Park M."/>
            <person name="Thomas P.J."/>
            <person name="Henderson D.K."/>
            <person name="Palmore T.N."/>
            <person name="Segre J.A."/>
            <person name="Frank K.M."/>
        </authorList>
    </citation>
    <scope>NUCLEOTIDE SEQUENCE [LARGE SCALE GENOMIC DNA]</scope>
    <source>
        <strain evidence="2 20">ECONIH4</strain>
    </source>
</reference>
<reference evidence="11 21" key="11">
    <citation type="submission" date="2018-05" db="EMBL/GenBank/DDBJ databases">
        <title>Genomic sequencing of EHEC O26 New European Clone.</title>
        <authorList>
            <person name="Karnisova L."/>
            <person name="Nunvar J."/>
            <person name="Marejkova M."/>
            <person name="Mellmann A."/>
            <person name="Drevinek P."/>
            <person name="Blahova K."/>
            <person name="Bielaszewska M."/>
        </authorList>
    </citation>
    <scope>NUCLEOTIDE SEQUENCE [LARGE SCALE GENOMIC DNA]</scope>
    <source>
        <strain evidence="11 21">14-391</strain>
    </source>
</reference>
<sequence length="97" mass="10989">MSFWVLPVTVNLNGLATGAMKVNCDHETTLKASIISLIQLIGGITVYRSDSLRKGRATTKQQTDYGGNYFFHHPLPRKQRPLFGNRGELWRVENGLW</sequence>
<reference evidence="10" key="6">
    <citation type="submission" date="2017-03" db="EMBL/GenBank/DDBJ databases">
        <title>The mobilome is the main driver of stx2-positive O26:H11 Escherichia coli strains evolution.</title>
        <authorList>
            <person name="Delannoy S."/>
            <person name="Mariani-Kurkdjian P."/>
            <person name="Webb H.E."/>
            <person name="Bonacorsi S."/>
            <person name="Fach P."/>
        </authorList>
    </citation>
    <scope>NUCLEOTIDE SEQUENCE</scope>
    <source>
        <strain evidence="10">34870</strain>
    </source>
</reference>
<evidence type="ECO:0000313" key="13">
    <source>
        <dbReference type="Proteomes" id="UP000036331"/>
    </source>
</evidence>
<name>A0A0B0VPG9_ECOLX</name>
<reference evidence="6 16" key="4">
    <citation type="submission" date="2016-11" db="EMBL/GenBank/DDBJ databases">
        <title>Draft genome sequences of five Shigatoxin-producing Escherichia coli isolates harboring the new recently described Subtilase cytotoxin allelic variant subAB2-3.</title>
        <authorList>
            <person name="Tasara T."/>
            <person name="Fierz L."/>
            <person name="Klumpp J."/>
            <person name="Schmidt H."/>
            <person name="Stephan R."/>
        </authorList>
    </citation>
    <scope>NUCLEOTIDE SEQUENCE [LARGE SCALE GENOMIC DNA]</scope>
    <source>
        <strain evidence="6 16">453</strain>
    </source>
</reference>
<organism evidence="6 16">
    <name type="scientific">Escherichia coli</name>
    <dbReference type="NCBI Taxonomy" id="562"/>
    <lineage>
        <taxon>Bacteria</taxon>
        <taxon>Pseudomonadati</taxon>
        <taxon>Pseudomonadota</taxon>
        <taxon>Gammaproteobacteria</taxon>
        <taxon>Enterobacterales</taxon>
        <taxon>Enterobacteriaceae</taxon>
        <taxon>Escherichia</taxon>
    </lineage>
</organism>
<dbReference type="Proteomes" id="UP000255460">
    <property type="component" value="Unassembled WGS sequence"/>
</dbReference>
<dbReference type="EMBL" id="MRVZ01000008">
    <property type="protein sequence ID" value="PAU26175.1"/>
    <property type="molecule type" value="Genomic_DNA"/>
</dbReference>
<dbReference type="Proteomes" id="UP000186595">
    <property type="component" value="Unassembled WGS sequence"/>
</dbReference>
<dbReference type="EMBL" id="LDXE02000010">
    <property type="protein sequence ID" value="PBN67227.1"/>
    <property type="molecule type" value="Genomic_DNA"/>
</dbReference>
<evidence type="ECO:0000313" key="16">
    <source>
        <dbReference type="Proteomes" id="UP000186595"/>
    </source>
</evidence>
<dbReference type="Proteomes" id="UP000256244">
    <property type="component" value="Chromosome"/>
</dbReference>
<evidence type="ECO:0000313" key="21">
    <source>
        <dbReference type="Proteomes" id="UP000248865"/>
    </source>
</evidence>
<dbReference type="EMBL" id="QFSS01000073">
    <property type="protein sequence ID" value="PZZ67854.1"/>
    <property type="molecule type" value="Genomic_DNA"/>
</dbReference>
<dbReference type="EMBL" id="MOHC01000005">
    <property type="protein sequence ID" value="OJN40240.1"/>
    <property type="molecule type" value="Genomic_DNA"/>
</dbReference>
<dbReference type="EMBL" id="MPGR01000001">
    <property type="protein sequence ID" value="OKB72775.1"/>
    <property type="molecule type" value="Genomic_DNA"/>
</dbReference>
<evidence type="ECO:0000313" key="22">
    <source>
        <dbReference type="Proteomes" id="UP000255460"/>
    </source>
</evidence>
<dbReference type="EMBL" id="CP024092">
    <property type="protein sequence ID" value="ATP24029.1"/>
    <property type="molecule type" value="Genomic_DNA"/>
</dbReference>
<evidence type="ECO:0000313" key="14">
    <source>
        <dbReference type="Proteomes" id="UP000037564"/>
    </source>
</evidence>
<evidence type="ECO:0000313" key="19">
    <source>
        <dbReference type="Proteomes" id="UP000225264"/>
    </source>
</evidence>
<accession>A0A0B0VPG9</accession>
<dbReference type="Proteomes" id="UP000037564">
    <property type="component" value="Unassembled WGS sequence"/>
</dbReference>
<reference evidence="7 17" key="7">
    <citation type="submission" date="2017-05" db="EMBL/GenBank/DDBJ databases">
        <title>Sequencing of Escherichia coli that cause persistent and transient Mastitis.</title>
        <authorList>
            <person name="Thacker T.C."/>
            <person name="Lippolis J.D."/>
            <person name="Brunelle B.W."/>
            <person name="Casey T.A."/>
            <person name="Reinhardt T.A."/>
            <person name="Sacco R.E."/>
            <person name="Holman D.B."/>
        </authorList>
    </citation>
    <scope>NUCLEOTIDE SEQUENCE [LARGE SCALE GENOMIC DNA]</scope>
    <source>
        <strain evidence="7 17">ECA-B</strain>
    </source>
</reference>
<accession>A0A2A2XJG1</accession>
<dbReference type="Proteomes" id="UP000197270">
    <property type="component" value="Unassembled WGS sequence"/>
</dbReference>
<evidence type="ECO:0000313" key="3">
    <source>
        <dbReference type="EMBL" id="AXO05103.1"/>
    </source>
</evidence>
<dbReference type="EMBL" id="CP026399">
    <property type="protein sequence ID" value="AUY03084.1"/>
    <property type="molecule type" value="Genomic_DNA"/>
</dbReference>
<dbReference type="EMBL" id="NNAK01000078">
    <property type="protein sequence ID" value="OZP00941.1"/>
    <property type="molecule type" value="Genomic_DNA"/>
</dbReference>
<reference evidence="8 24" key="8">
    <citation type="submission" date="2017-07" db="EMBL/GenBank/DDBJ databases">
        <authorList>
            <person name="Zhi S."/>
            <person name="Banting G."/>
            <person name="Neumann N."/>
        </authorList>
    </citation>
    <scope>NUCLEOTIDE SEQUENCE [LARGE SCALE GENOMIC DNA]</scope>
    <source>
        <strain evidence="8 24">WW41</strain>
    </source>
</reference>
<evidence type="ECO:0000313" key="15">
    <source>
        <dbReference type="Proteomes" id="UP000184077"/>
    </source>
</evidence>
<evidence type="ECO:0000313" key="7">
    <source>
        <dbReference type="EMBL" id="OWW56695.1"/>
    </source>
</evidence>
<evidence type="ECO:0000313" key="1">
    <source>
        <dbReference type="EMBL" id="ATP24029.1"/>
    </source>
</evidence>
<evidence type="ECO:0000313" key="4">
    <source>
        <dbReference type="EMBL" id="KNF71800.1"/>
    </source>
</evidence>
<protein>
    <submittedName>
        <fullName evidence="6">Uncharacterized protein</fullName>
    </submittedName>
</protein>
<reference evidence="1 19" key="9">
    <citation type="submission" date="2017-10" db="EMBL/GenBank/DDBJ databases">
        <title>Genome and in vitro analysis of Escherichia coli resistant to antibiotic.</title>
        <authorList>
            <person name="Pereira U.P."/>
            <person name="Facimoto C.T."/>
            <person name="Campos P.A."/>
            <person name="Araujo B.F."/>
            <person name="Royer S."/>
            <person name="Goncalves I.R."/>
            <person name="Ferreira M.L."/>
            <person name="Gontijo P."/>
            <person name="Ribas R.M."/>
        </authorList>
    </citation>
    <scope>NUCLEOTIDE SEQUENCE [LARGE SCALE GENOMIC DNA]</scope>
    <source>
        <strain evidence="1 19">UFU_EC98</strain>
    </source>
</reference>
<evidence type="ECO:0000313" key="10">
    <source>
        <dbReference type="EMBL" id="PBN67227.1"/>
    </source>
</evidence>
<dbReference type="EMBL" id="LGZN01000009">
    <property type="protein sequence ID" value="KNF71800.1"/>
    <property type="molecule type" value="Genomic_DNA"/>
</dbReference>
<evidence type="ECO:0000313" key="12">
    <source>
        <dbReference type="EMBL" id="STE89483.1"/>
    </source>
</evidence>
<reference evidence="3 23" key="13">
    <citation type="submission" date="2018-08" db="EMBL/GenBank/DDBJ databases">
        <title>Complete genome sequencing and genomic characterization of five Escherichia coli strains co-producing MCR-1 and ESBLs from different origins in China.</title>
        <authorList>
            <person name="Bai L."/>
        </authorList>
    </citation>
    <scope>NUCLEOTIDE SEQUENCE [LARGE SCALE GENOMIC DNA]</scope>
    <source>
        <strain evidence="3">Cq9</strain>
        <strain evidence="23">cq9</strain>
    </source>
</reference>
<dbReference type="Proteomes" id="UP000184077">
    <property type="component" value="Unassembled WGS sequence"/>
</dbReference>
<reference evidence="10 13" key="1">
    <citation type="journal article" date="2015" name="Genome Announc.">
        <title>Draft Genome Sequences of Human-Pathogenic Escherichia coli O26:H11 Strains Carrying the stx2 Gene Only and Circulating in France.</title>
        <authorList>
            <person name="Delannoy S."/>
            <person name="Mariani-Kurkdjian P."/>
            <person name="Bonacorsi S."/>
            <person name="Liguori S."/>
            <person name="Ison S.A."/>
            <person name="Fach P."/>
        </authorList>
    </citation>
    <scope>NUCLEOTIDE SEQUENCE [LARGE SCALE GENOMIC DNA]</scope>
    <source>
        <strain evidence="10 13">34870</strain>
    </source>
</reference>
<proteinExistence type="predicted"/>